<dbReference type="Proteomes" id="UP000728032">
    <property type="component" value="Unassembled WGS sequence"/>
</dbReference>
<dbReference type="InterPro" id="IPR001849">
    <property type="entry name" value="PH_domain"/>
</dbReference>
<dbReference type="AlphaFoldDB" id="A0A7R9QIU7"/>
<evidence type="ECO:0000313" key="7">
    <source>
        <dbReference type="EMBL" id="CAD7647206.1"/>
    </source>
</evidence>
<name>A0A7R9QIU7_9ACAR</name>
<evidence type="ECO:0000313" key="8">
    <source>
        <dbReference type="Proteomes" id="UP000728032"/>
    </source>
</evidence>
<keyword evidence="5" id="KW-0472">Membrane</keyword>
<dbReference type="Pfam" id="PF00169">
    <property type="entry name" value="PH"/>
    <property type="match status" value="1"/>
</dbReference>
<reference evidence="7" key="1">
    <citation type="submission" date="2020-11" db="EMBL/GenBank/DDBJ databases">
        <authorList>
            <person name="Tran Van P."/>
        </authorList>
    </citation>
    <scope>NUCLEOTIDE SEQUENCE</scope>
</reference>
<organism evidence="7">
    <name type="scientific">Oppiella nova</name>
    <dbReference type="NCBI Taxonomy" id="334625"/>
    <lineage>
        <taxon>Eukaryota</taxon>
        <taxon>Metazoa</taxon>
        <taxon>Ecdysozoa</taxon>
        <taxon>Arthropoda</taxon>
        <taxon>Chelicerata</taxon>
        <taxon>Arachnida</taxon>
        <taxon>Acari</taxon>
        <taxon>Acariformes</taxon>
        <taxon>Sarcoptiformes</taxon>
        <taxon>Oribatida</taxon>
        <taxon>Brachypylina</taxon>
        <taxon>Oppioidea</taxon>
        <taxon>Oppiidae</taxon>
        <taxon>Oppiella</taxon>
    </lineage>
</organism>
<dbReference type="Pfam" id="PF23012">
    <property type="entry name" value="Syntrophin_4th"/>
    <property type="match status" value="1"/>
</dbReference>
<keyword evidence="3" id="KW-0963">Cytoplasm</keyword>
<dbReference type="EMBL" id="CAJPVJ010002656">
    <property type="protein sequence ID" value="CAG2166614.1"/>
    <property type="molecule type" value="Genomic_DNA"/>
</dbReference>
<dbReference type="EMBL" id="OC917481">
    <property type="protein sequence ID" value="CAD7647206.1"/>
    <property type="molecule type" value="Genomic_DNA"/>
</dbReference>
<dbReference type="InterPro" id="IPR041428">
    <property type="entry name" value="PHsplit_syntrophin"/>
</dbReference>
<accession>A0A7R9QIU7</accession>
<proteinExistence type="predicted"/>
<dbReference type="InterPro" id="IPR055108">
    <property type="entry name" value="Syntrophin_4th"/>
</dbReference>
<evidence type="ECO:0000256" key="2">
    <source>
        <dbReference type="ARBA" id="ARBA00004496"/>
    </source>
</evidence>
<evidence type="ECO:0000256" key="5">
    <source>
        <dbReference type="ARBA" id="ARBA00023136"/>
    </source>
</evidence>
<dbReference type="PANTHER" id="PTHR10554:SF12">
    <property type="entry name" value="IP02644P"/>
    <property type="match status" value="1"/>
</dbReference>
<evidence type="ECO:0000256" key="4">
    <source>
        <dbReference type="ARBA" id="ARBA00022737"/>
    </source>
</evidence>
<dbReference type="SUPFAM" id="SSF50729">
    <property type="entry name" value="PH domain-like"/>
    <property type="match status" value="1"/>
</dbReference>
<gene>
    <name evidence="7" type="ORF">ONB1V03_LOCUS6129</name>
</gene>
<evidence type="ECO:0000256" key="1">
    <source>
        <dbReference type="ARBA" id="ARBA00004170"/>
    </source>
</evidence>
<protein>
    <recommendedName>
        <fullName evidence="6">PH domain-containing protein</fullName>
    </recommendedName>
</protein>
<dbReference type="GO" id="GO:0005737">
    <property type="term" value="C:cytoplasm"/>
    <property type="evidence" value="ECO:0007669"/>
    <property type="project" value="UniProtKB-SubCell"/>
</dbReference>
<keyword evidence="8" id="KW-1185">Reference proteome</keyword>
<dbReference type="GO" id="GO:0016010">
    <property type="term" value="C:dystrophin-associated glycoprotein complex"/>
    <property type="evidence" value="ECO:0007669"/>
    <property type="project" value="TreeGrafter"/>
</dbReference>
<dbReference type="OrthoDB" id="409749at2759"/>
<comment type="subcellular location">
    <subcellularLocation>
        <location evidence="2">Cytoplasm</location>
    </subcellularLocation>
    <subcellularLocation>
        <location evidence="1">Membrane</location>
        <topology evidence="1">Peripheral membrane protein</topology>
    </subcellularLocation>
</comment>
<dbReference type="InterPro" id="IPR011993">
    <property type="entry name" value="PH-like_dom_sf"/>
</dbReference>
<feature type="domain" description="PH" evidence="6">
    <location>
        <begin position="299"/>
        <end position="427"/>
    </location>
</feature>
<evidence type="ECO:0000259" key="6">
    <source>
        <dbReference type="PROSITE" id="PS50003"/>
    </source>
</evidence>
<dbReference type="SMART" id="SM00233">
    <property type="entry name" value="PH"/>
    <property type="match status" value="1"/>
</dbReference>
<dbReference type="PROSITE" id="PS50003">
    <property type="entry name" value="PH_DOMAIN"/>
    <property type="match status" value="1"/>
</dbReference>
<dbReference type="InterPro" id="IPR015482">
    <property type="entry name" value="Syntrophin"/>
</dbReference>
<dbReference type="Gene3D" id="2.30.29.30">
    <property type="entry name" value="Pleckstrin-homology domain (PH domain)/Phosphotyrosine-binding domain (PTB)"/>
    <property type="match status" value="1"/>
</dbReference>
<keyword evidence="4" id="KW-0677">Repeat</keyword>
<evidence type="ECO:0000256" key="3">
    <source>
        <dbReference type="ARBA" id="ARBA00022490"/>
    </source>
</evidence>
<dbReference type="GO" id="GO:0005198">
    <property type="term" value="F:structural molecule activity"/>
    <property type="evidence" value="ECO:0007669"/>
    <property type="project" value="InterPro"/>
</dbReference>
<dbReference type="PANTHER" id="PTHR10554">
    <property type="entry name" value="SYNTROPHIN"/>
    <property type="match status" value="1"/>
</dbReference>
<sequence>MIGSGQVGHKQLNIINRHCLCQPSAIPNSWSRALQHISAKRGKPEHMLTLIAKSVCQKFGGSGDCDGRCGTRAQHTSHNKRTADSTPLSMHIKFSVSLNTTLLMALMCARHPTPSVGSVFVFEDIIEDERVNKYLNRFSQNRTKREAGQECGCPPVVAAFSLIIVKYLSEVIPYFRKASILADIGWTFNGEEFLQNANQMNSDFNNSTQHKSDTKTVPLLLCHLTKCSDNKSNESKHEDSVNVIAIYSPNRQSKCVLRCVDSAQCSAWFSAIHSASCHLMAQAVIQTNNLLTDFLDGVRLTHMGWLYERSPDVSSHIKWNPVFLAVTERDLLFYDLVPWTREAWAVPVHTFPLLHIRLVHNNSSNLGLTMSSKSTNSGGALIIPGVTDVITFTLRLGTRLGIDCRTMRAESHRDLANWAKHIVQASYKTAIALKEICFGEDHNVESIITVHIDSGFTLEEMQSRNILWKMPFEQLKGTADDGKRLVWLEFNGDDDKLSAKLTHLGLTLDV</sequence>
<dbReference type="Pfam" id="PF18012">
    <property type="entry name" value="PH_17"/>
    <property type="match status" value="1"/>
</dbReference>